<keyword evidence="1" id="KW-0732">Signal</keyword>
<organism evidence="2 3">
    <name type="scientific">Streptomyces typhae</name>
    <dbReference type="NCBI Taxonomy" id="2681492"/>
    <lineage>
        <taxon>Bacteria</taxon>
        <taxon>Bacillati</taxon>
        <taxon>Actinomycetota</taxon>
        <taxon>Actinomycetes</taxon>
        <taxon>Kitasatosporales</taxon>
        <taxon>Streptomycetaceae</taxon>
        <taxon>Streptomyces</taxon>
    </lineage>
</organism>
<protein>
    <submittedName>
        <fullName evidence="2">Calcium-binding protein</fullName>
    </submittedName>
</protein>
<dbReference type="AlphaFoldDB" id="A0A6L6WWA2"/>
<proteinExistence type="predicted"/>
<dbReference type="EMBL" id="WPNZ01000007">
    <property type="protein sequence ID" value="MVO86157.1"/>
    <property type="molecule type" value="Genomic_DNA"/>
</dbReference>
<gene>
    <name evidence="2" type="ORF">GPA10_15680</name>
</gene>
<sequence>MRIRATVAALSGTLALSALAVPAAHAGDGPAAPRLAASVAGGSEAAGGQRAAAAGDIKVTKVTVNDGKDVSIGTTAKKRFKLAFTATAPSGIDVTSGFLWLGRDVDSAALITPATPAEYNPTCVDVNATTSTCTLYVTADPSRLRNSGAGVRWNAWAAVTDNEGKQVELEDLKSDVRLQRASRLTVNASPEPVKKGKTITVSGALTRANWDTKKYAGYTKQSVKLQFKKKGTSAYTTVKTVKTDTKGNLRTTVKASVDGTFRYVFAGTSTTPAVTSAGDAVDVR</sequence>
<evidence type="ECO:0000256" key="1">
    <source>
        <dbReference type="SAM" id="SignalP"/>
    </source>
</evidence>
<keyword evidence="3" id="KW-1185">Reference proteome</keyword>
<dbReference type="Proteomes" id="UP000483802">
    <property type="component" value="Unassembled WGS sequence"/>
</dbReference>
<accession>A0A6L6WWA2</accession>
<evidence type="ECO:0000313" key="3">
    <source>
        <dbReference type="Proteomes" id="UP000483802"/>
    </source>
</evidence>
<reference evidence="2 3" key="1">
    <citation type="submission" date="2019-11" db="EMBL/GenBank/DDBJ databases">
        <title>Streptomyces typhae sp. nov., a novel endophytic actinomycete isolated from the root of cattail pollen (Typha angustifolia L.).</title>
        <authorList>
            <person name="Peng C."/>
        </authorList>
    </citation>
    <scope>NUCLEOTIDE SEQUENCE [LARGE SCALE GENOMIC DNA]</scope>
    <source>
        <strain evidence="3">p1417</strain>
    </source>
</reference>
<comment type="caution">
    <text evidence="2">The sequence shown here is derived from an EMBL/GenBank/DDBJ whole genome shotgun (WGS) entry which is preliminary data.</text>
</comment>
<feature type="signal peptide" evidence="1">
    <location>
        <begin position="1"/>
        <end position="20"/>
    </location>
</feature>
<name>A0A6L6WWA2_9ACTN</name>
<dbReference type="RefSeq" id="WP_157165997.1">
    <property type="nucleotide sequence ID" value="NZ_WPNZ01000007.1"/>
</dbReference>
<feature type="chain" id="PRO_5038774700" evidence="1">
    <location>
        <begin position="21"/>
        <end position="284"/>
    </location>
</feature>
<evidence type="ECO:0000313" key="2">
    <source>
        <dbReference type="EMBL" id="MVO86157.1"/>
    </source>
</evidence>